<dbReference type="CDD" id="cd06890">
    <property type="entry name" value="PX_Bem1p"/>
    <property type="match status" value="1"/>
</dbReference>
<dbReference type="GeneID" id="54783359"/>
<dbReference type="InterPro" id="IPR036028">
    <property type="entry name" value="SH3-like_dom_sf"/>
</dbReference>
<feature type="domain" description="PX" evidence="5">
    <location>
        <begin position="128"/>
        <end position="267"/>
    </location>
</feature>
<dbReference type="InterPro" id="IPR035550">
    <property type="entry name" value="Bem1/Scd2_PX"/>
</dbReference>
<protein>
    <submittedName>
        <fullName evidence="6">Uncharacterized protein</fullName>
    </submittedName>
</protein>
<feature type="compositionally biased region" description="Polar residues" evidence="3">
    <location>
        <begin position="644"/>
        <end position="676"/>
    </location>
</feature>
<feature type="compositionally biased region" description="Low complexity" evidence="3">
    <location>
        <begin position="688"/>
        <end position="703"/>
    </location>
</feature>
<dbReference type="EMBL" id="SWFT01000146">
    <property type="protein sequence ID" value="KAA8898424.1"/>
    <property type="molecule type" value="Genomic_DNA"/>
</dbReference>
<feature type="domain" description="SH3" evidence="4">
    <location>
        <begin position="23"/>
        <end position="85"/>
    </location>
</feature>
<dbReference type="VEuPathDB" id="FungiDB:DIURU_004708"/>
<dbReference type="InterPro" id="IPR001683">
    <property type="entry name" value="PX_dom"/>
</dbReference>
<feature type="compositionally biased region" description="Polar residues" evidence="3">
    <location>
        <begin position="543"/>
        <end position="569"/>
    </location>
</feature>
<gene>
    <name evidence="6" type="ORF">DIURU_004708</name>
</gene>
<proteinExistence type="predicted"/>
<dbReference type="PROSITE" id="PS50195">
    <property type="entry name" value="PX"/>
    <property type="match status" value="1"/>
</dbReference>
<feature type="compositionally biased region" description="Polar residues" evidence="3">
    <location>
        <begin position="704"/>
        <end position="713"/>
    </location>
</feature>
<feature type="compositionally biased region" description="Polar residues" evidence="3">
    <location>
        <begin position="617"/>
        <end position="636"/>
    </location>
</feature>
<sequence length="807" mass="88062">MSTTLRGKISTPQSNHTVSGSLRGNIIVVAKYSFVAEGEAELSVTKGDILKLLDRPGDGWLLVKFIDKVRTPGLVPASYVDIAVNDVVHPITLPWLQAQSNHEVPEDILSDINYINVQTKGQSPVTVNNAPIPVSASVANCLFYNQRIWYRLDVEYSDGIRMYSARYYQDFYNLHIALLGLQQHAEEIAGGKNASIALPKLPEPIPSGAESASDEDIPLLLKRCQDLNGYINKLISNKYYQMSHALCHWINTSSDNRPGFTESKDDTPFENDVINEKVLPGSTDLLKRYQSQNPSDSAPPQRTKSKNIYNHYQQAAQYTQSATPTRSDSALSRSKSKGGGAMPPPNYPPSQGTDYPDPTPPTLERNRTTRSTSGSRSKQSGPYPAPVASAGPTKSPKLPSQQANPPPLPNQQTNPPPFPNQSPYPQAHPQAPPQAPLPHQDEDYSPQIPQAQGQHHHQGPGEQHVQGQQQVYPQVHGHPPEATQYFPASQNEGSVFSPDPHQSYNPYTGQGKTTATPPSQSAPRFHPLESDSPIQPLKPHRNPPSQASQPPGQNQFFQTPPQAPSQGYPSQRKLDDPHSIDPLTSYPNPASQNRPQPQNLIQAQSSSRGAAQAYSTPLPQNSAFTSSGQRPQSQPYTGGRIQPRGQSNGNMSPVINSAGATGQFGSNNPFSPNANAVNPVVGKLKNMSVSSTSTTTSSSSSSSPVHQNSQLASTPGTTPGTTPGSGNRHLYIKCKVVNDQNEIIALKIDKGAITSLDEFKSLIKQRVPFNHLYIRLPDAQTFEIIDRINFNLQEFLRQNDRVMLKIG</sequence>
<feature type="compositionally biased region" description="Polar residues" evidence="3">
    <location>
        <begin position="585"/>
        <end position="601"/>
    </location>
</feature>
<dbReference type="Pfam" id="PF00018">
    <property type="entry name" value="SH3_1"/>
    <property type="match status" value="1"/>
</dbReference>
<dbReference type="InterPro" id="IPR036871">
    <property type="entry name" value="PX_dom_sf"/>
</dbReference>
<feature type="compositionally biased region" description="Low complexity" evidence="3">
    <location>
        <begin position="714"/>
        <end position="724"/>
    </location>
</feature>
<feature type="compositionally biased region" description="Low complexity" evidence="3">
    <location>
        <begin position="460"/>
        <end position="477"/>
    </location>
</feature>
<dbReference type="InterPro" id="IPR001452">
    <property type="entry name" value="SH3_domain"/>
</dbReference>
<dbReference type="OMA" id="WYRLDVE"/>
<dbReference type="Gene3D" id="3.30.1520.10">
    <property type="entry name" value="Phox-like domain"/>
    <property type="match status" value="1"/>
</dbReference>
<dbReference type="SUPFAM" id="SSF50044">
    <property type="entry name" value="SH3-domain"/>
    <property type="match status" value="1"/>
</dbReference>
<dbReference type="PROSITE" id="PS50002">
    <property type="entry name" value="SH3"/>
    <property type="match status" value="1"/>
</dbReference>
<dbReference type="SUPFAM" id="SSF64268">
    <property type="entry name" value="PX domain"/>
    <property type="match status" value="1"/>
</dbReference>
<evidence type="ECO:0000256" key="2">
    <source>
        <dbReference type="PROSITE-ProRule" id="PRU00192"/>
    </source>
</evidence>
<comment type="caution">
    <text evidence="6">The sequence shown here is derived from an EMBL/GenBank/DDBJ whole genome shotgun (WGS) entry which is preliminary data.</text>
</comment>
<evidence type="ECO:0000256" key="3">
    <source>
        <dbReference type="SAM" id="MobiDB-lite"/>
    </source>
</evidence>
<dbReference type="SMART" id="SM00326">
    <property type="entry name" value="SH3"/>
    <property type="match status" value="1"/>
</dbReference>
<feature type="compositionally biased region" description="Polar residues" evidence="3">
    <location>
        <begin position="486"/>
        <end position="522"/>
    </location>
</feature>
<evidence type="ECO:0000256" key="1">
    <source>
        <dbReference type="ARBA" id="ARBA00022443"/>
    </source>
</evidence>
<reference evidence="6 7" key="1">
    <citation type="submission" date="2019-07" db="EMBL/GenBank/DDBJ databases">
        <title>Genome assembly of two rare yeast pathogens: Diutina rugosa and Trichomonascus ciferrii.</title>
        <authorList>
            <person name="Mixao V."/>
            <person name="Saus E."/>
            <person name="Hansen A."/>
            <person name="Lass-Flor C."/>
            <person name="Gabaldon T."/>
        </authorList>
    </citation>
    <scope>NUCLEOTIDE SEQUENCE [LARGE SCALE GENOMIC DNA]</scope>
    <source>
        <strain evidence="6 7">CBS 613</strain>
    </source>
</reference>
<feature type="region of interest" description="Disordered" evidence="3">
    <location>
        <begin position="317"/>
        <end position="726"/>
    </location>
</feature>
<dbReference type="AlphaFoldDB" id="A0A642UN79"/>
<dbReference type="OrthoDB" id="548867at2759"/>
<evidence type="ECO:0000313" key="6">
    <source>
        <dbReference type="EMBL" id="KAA8898424.1"/>
    </source>
</evidence>
<dbReference type="GO" id="GO:0035091">
    <property type="term" value="F:phosphatidylinositol binding"/>
    <property type="evidence" value="ECO:0007669"/>
    <property type="project" value="InterPro"/>
</dbReference>
<name>A0A642UN79_DIURU</name>
<feature type="compositionally biased region" description="Low complexity" evidence="3">
    <location>
        <begin position="602"/>
        <end position="615"/>
    </location>
</feature>
<dbReference type="CDD" id="cd00174">
    <property type="entry name" value="SH3"/>
    <property type="match status" value="1"/>
</dbReference>
<feature type="compositionally biased region" description="Polar residues" evidence="3">
    <location>
        <begin position="324"/>
        <end position="333"/>
    </location>
</feature>
<accession>A0A642UN79</accession>
<organism evidence="6 7">
    <name type="scientific">Diutina rugosa</name>
    <name type="common">Yeast</name>
    <name type="synonym">Candida rugosa</name>
    <dbReference type="NCBI Taxonomy" id="5481"/>
    <lineage>
        <taxon>Eukaryota</taxon>
        <taxon>Fungi</taxon>
        <taxon>Dikarya</taxon>
        <taxon>Ascomycota</taxon>
        <taxon>Saccharomycotina</taxon>
        <taxon>Pichiomycetes</taxon>
        <taxon>Debaryomycetaceae</taxon>
        <taxon>Diutina</taxon>
    </lineage>
</organism>
<keyword evidence="1 2" id="KW-0728">SH3 domain</keyword>
<dbReference type="Pfam" id="PF00787">
    <property type="entry name" value="PX"/>
    <property type="match status" value="1"/>
</dbReference>
<evidence type="ECO:0000259" key="5">
    <source>
        <dbReference type="PROSITE" id="PS50195"/>
    </source>
</evidence>
<dbReference type="RefSeq" id="XP_034010545.1">
    <property type="nucleotide sequence ID" value="XM_034157611.1"/>
</dbReference>
<keyword evidence="7" id="KW-1185">Reference proteome</keyword>
<evidence type="ECO:0000259" key="4">
    <source>
        <dbReference type="PROSITE" id="PS50002"/>
    </source>
</evidence>
<dbReference type="Gene3D" id="2.30.30.40">
    <property type="entry name" value="SH3 Domains"/>
    <property type="match status" value="1"/>
</dbReference>
<evidence type="ECO:0000313" key="7">
    <source>
        <dbReference type="Proteomes" id="UP000449547"/>
    </source>
</evidence>
<feature type="compositionally biased region" description="Pro residues" evidence="3">
    <location>
        <begin position="404"/>
        <end position="422"/>
    </location>
</feature>
<dbReference type="Proteomes" id="UP000449547">
    <property type="component" value="Unassembled WGS sequence"/>
</dbReference>